<keyword evidence="2" id="KW-1185">Reference proteome</keyword>
<dbReference type="PANTHER" id="PTHR11941">
    <property type="entry name" value="ENOYL-COA HYDRATASE-RELATED"/>
    <property type="match status" value="1"/>
</dbReference>
<organism evidence="1 2">
    <name type="scientific">Belnapia mucosa</name>
    <dbReference type="NCBI Taxonomy" id="2804532"/>
    <lineage>
        <taxon>Bacteria</taxon>
        <taxon>Pseudomonadati</taxon>
        <taxon>Pseudomonadota</taxon>
        <taxon>Alphaproteobacteria</taxon>
        <taxon>Acetobacterales</taxon>
        <taxon>Roseomonadaceae</taxon>
        <taxon>Belnapia</taxon>
    </lineage>
</organism>
<reference evidence="1 2" key="1">
    <citation type="submission" date="2021-01" db="EMBL/GenBank/DDBJ databases">
        <title>Belnapia mucosa sp. nov. and Belnapia arida sp. nov., isolated from the Tabernas Desert (Almeria, Spain).</title>
        <authorList>
            <person name="Molina-Menor E."/>
            <person name="Vidal-Verdu A."/>
            <person name="Calonge A."/>
            <person name="Satari L."/>
            <person name="Pereto Magraner J."/>
            <person name="Porcar Miralles M."/>
        </authorList>
    </citation>
    <scope>NUCLEOTIDE SEQUENCE [LARGE SCALE GENOMIC DNA]</scope>
    <source>
        <strain evidence="1 2">T6</strain>
    </source>
</reference>
<accession>A0ABS1V353</accession>
<dbReference type="RefSeq" id="WP_202825849.1">
    <property type="nucleotide sequence ID" value="NZ_JAEUXJ010000004.1"/>
</dbReference>
<dbReference type="EMBL" id="JAEUXJ010000004">
    <property type="protein sequence ID" value="MBL6456115.1"/>
    <property type="molecule type" value="Genomic_DNA"/>
</dbReference>
<protein>
    <submittedName>
        <fullName evidence="1">Enoyl-CoA hydratase/isomerase family protein</fullName>
    </submittedName>
</protein>
<name>A0ABS1V353_9PROT</name>
<gene>
    <name evidence="1" type="ORF">JMJ55_12330</name>
</gene>
<dbReference type="InterPro" id="IPR001753">
    <property type="entry name" value="Enoyl-CoA_hydra/iso"/>
</dbReference>
<dbReference type="PANTHER" id="PTHR11941:SF54">
    <property type="entry name" value="ENOYL-COA HYDRATASE, MITOCHONDRIAL"/>
    <property type="match status" value="1"/>
</dbReference>
<dbReference type="Gene3D" id="3.90.226.10">
    <property type="entry name" value="2-enoyl-CoA Hydratase, Chain A, domain 1"/>
    <property type="match status" value="1"/>
</dbReference>
<evidence type="ECO:0000313" key="1">
    <source>
        <dbReference type="EMBL" id="MBL6456115.1"/>
    </source>
</evidence>
<evidence type="ECO:0000313" key="2">
    <source>
        <dbReference type="Proteomes" id="UP000606490"/>
    </source>
</evidence>
<sequence>MADPIILTRHQGWAELRIDREAKRNAMDRASRRGLLRAFESLRGEARAIVLTGTGGSFCAGMDLKEREQDREQGLDDAGEEWIAVNMAIRAHPAIFIAAVNGLALGGGATLINVCDLAIASTRASIGCPEMGFSTYPGMAGPAIQLSGVTRKQAAWLVLTTNRIDGATAERWGMVNQCVEPETLLPTATALAQKIAQFDAVALTESKKALDRIPAIITDWQEAMDHGQMVNLTIRSKTTAQAEGSARFAAGVKNPGQGV</sequence>
<proteinExistence type="predicted"/>
<dbReference type="Pfam" id="PF00378">
    <property type="entry name" value="ECH_1"/>
    <property type="match status" value="1"/>
</dbReference>
<comment type="caution">
    <text evidence="1">The sequence shown here is derived from an EMBL/GenBank/DDBJ whole genome shotgun (WGS) entry which is preliminary data.</text>
</comment>
<dbReference type="CDD" id="cd06558">
    <property type="entry name" value="crotonase-like"/>
    <property type="match status" value="1"/>
</dbReference>
<dbReference type="SUPFAM" id="SSF52096">
    <property type="entry name" value="ClpP/crotonase"/>
    <property type="match status" value="1"/>
</dbReference>
<dbReference type="Proteomes" id="UP000606490">
    <property type="component" value="Unassembled WGS sequence"/>
</dbReference>
<dbReference type="InterPro" id="IPR029045">
    <property type="entry name" value="ClpP/crotonase-like_dom_sf"/>
</dbReference>